<feature type="transmembrane region" description="Helical" evidence="10">
    <location>
        <begin position="189"/>
        <end position="205"/>
    </location>
</feature>
<dbReference type="InterPro" id="IPR010908">
    <property type="entry name" value="Longin_dom"/>
</dbReference>
<evidence type="ECO:0000259" key="11">
    <source>
        <dbReference type="PROSITE" id="PS50859"/>
    </source>
</evidence>
<dbReference type="PANTHER" id="PTHR21136">
    <property type="entry name" value="SNARE PROTEINS"/>
    <property type="match status" value="1"/>
</dbReference>
<protein>
    <recommendedName>
        <fullName evidence="7">Synaptobrevin homolog YKT6</fullName>
    </recommendedName>
</protein>
<dbReference type="Pfam" id="PF00957">
    <property type="entry name" value="Synaptobrevin"/>
    <property type="match status" value="1"/>
</dbReference>
<keyword evidence="6 10" id="KW-0472">Membrane</keyword>
<evidence type="ECO:0000256" key="10">
    <source>
        <dbReference type="SAM" id="Phobius"/>
    </source>
</evidence>
<evidence type="ECO:0000256" key="2">
    <source>
        <dbReference type="ARBA" id="ARBA00022448"/>
    </source>
</evidence>
<dbReference type="GO" id="GO:0012505">
    <property type="term" value="C:endomembrane system"/>
    <property type="evidence" value="ECO:0007669"/>
    <property type="project" value="UniProtKB-SubCell"/>
</dbReference>
<comment type="similarity">
    <text evidence="1">Belongs to the synaptobrevin family.</text>
</comment>
<evidence type="ECO:0000256" key="6">
    <source>
        <dbReference type="ARBA" id="ARBA00023136"/>
    </source>
</evidence>
<dbReference type="InterPro" id="IPR042855">
    <property type="entry name" value="V_SNARE_CC"/>
</dbReference>
<dbReference type="InterPro" id="IPR011012">
    <property type="entry name" value="Longin-like_dom_sf"/>
</dbReference>
<feature type="domain" description="Longin" evidence="11">
    <location>
        <begin position="7"/>
        <end position="110"/>
    </location>
</feature>
<dbReference type="GO" id="GO:0005737">
    <property type="term" value="C:cytoplasm"/>
    <property type="evidence" value="ECO:0007669"/>
    <property type="project" value="UniProtKB-ARBA"/>
</dbReference>
<dbReference type="PANTHER" id="PTHR21136:SF168">
    <property type="entry name" value="VESICLE-ASSOCIATED MEMBRANE PROTEIN 9"/>
    <property type="match status" value="1"/>
</dbReference>
<dbReference type="STRING" id="930990.A0A067M242"/>
<dbReference type="SUPFAM" id="SSF64356">
    <property type="entry name" value="SNARE-like"/>
    <property type="match status" value="1"/>
</dbReference>
<gene>
    <name evidence="13" type="ORF">BOTBODRAFT_141360</name>
</gene>
<organism evidence="13 14">
    <name type="scientific">Botryobasidium botryosum (strain FD-172 SS1)</name>
    <dbReference type="NCBI Taxonomy" id="930990"/>
    <lineage>
        <taxon>Eukaryota</taxon>
        <taxon>Fungi</taxon>
        <taxon>Dikarya</taxon>
        <taxon>Basidiomycota</taxon>
        <taxon>Agaricomycotina</taxon>
        <taxon>Agaricomycetes</taxon>
        <taxon>Cantharellales</taxon>
        <taxon>Botryobasidiaceae</taxon>
        <taxon>Botryobasidium</taxon>
    </lineage>
</organism>
<dbReference type="OrthoDB" id="248747at2759"/>
<dbReference type="GO" id="GO:0016020">
    <property type="term" value="C:membrane"/>
    <property type="evidence" value="ECO:0007669"/>
    <property type="project" value="InterPro"/>
</dbReference>
<dbReference type="Gene3D" id="1.20.5.110">
    <property type="match status" value="1"/>
</dbReference>
<dbReference type="AlphaFoldDB" id="A0A067M242"/>
<dbReference type="SUPFAM" id="SSF58038">
    <property type="entry name" value="SNARE fusion complex"/>
    <property type="match status" value="1"/>
</dbReference>
<dbReference type="InParanoid" id="A0A067M242"/>
<feature type="domain" description="V-SNARE coiled-coil homology" evidence="12">
    <location>
        <begin position="125"/>
        <end position="185"/>
    </location>
</feature>
<dbReference type="EMBL" id="KL198170">
    <property type="protein sequence ID" value="KDQ05927.1"/>
    <property type="molecule type" value="Genomic_DNA"/>
</dbReference>
<dbReference type="FunFam" id="1.20.5.110:FF:000004">
    <property type="entry name" value="Vesicle-associated membrane protein 7"/>
    <property type="match status" value="1"/>
</dbReference>
<keyword evidence="2" id="KW-0813">Transport</keyword>
<reference evidence="14" key="1">
    <citation type="journal article" date="2014" name="Proc. Natl. Acad. Sci. U.S.A.">
        <title>Extensive sampling of basidiomycete genomes demonstrates inadequacy of the white-rot/brown-rot paradigm for wood decay fungi.</title>
        <authorList>
            <person name="Riley R."/>
            <person name="Salamov A.A."/>
            <person name="Brown D.W."/>
            <person name="Nagy L.G."/>
            <person name="Floudas D."/>
            <person name="Held B.W."/>
            <person name="Levasseur A."/>
            <person name="Lombard V."/>
            <person name="Morin E."/>
            <person name="Otillar R."/>
            <person name="Lindquist E.A."/>
            <person name="Sun H."/>
            <person name="LaButti K.M."/>
            <person name="Schmutz J."/>
            <person name="Jabbour D."/>
            <person name="Luo H."/>
            <person name="Baker S.E."/>
            <person name="Pisabarro A.G."/>
            <person name="Walton J.D."/>
            <person name="Blanchette R.A."/>
            <person name="Henrissat B."/>
            <person name="Martin F."/>
            <person name="Cullen D."/>
            <person name="Hibbett D.S."/>
            <person name="Grigoriev I.V."/>
        </authorList>
    </citation>
    <scope>NUCLEOTIDE SEQUENCE [LARGE SCALE GENOMIC DNA]</scope>
    <source>
        <strain evidence="14">FD-172 SS1</strain>
    </source>
</reference>
<dbReference type="SMART" id="SM01270">
    <property type="entry name" value="Longin"/>
    <property type="match status" value="1"/>
</dbReference>
<dbReference type="InterPro" id="IPR051097">
    <property type="entry name" value="Synaptobrevin-like_transport"/>
</dbReference>
<keyword evidence="5 10" id="KW-1133">Transmembrane helix</keyword>
<keyword evidence="14" id="KW-1185">Reference proteome</keyword>
<evidence type="ECO:0000256" key="4">
    <source>
        <dbReference type="ARBA" id="ARBA00022927"/>
    </source>
</evidence>
<accession>A0A067M242</accession>
<dbReference type="PROSITE" id="PS50892">
    <property type="entry name" value="V_SNARE"/>
    <property type="match status" value="1"/>
</dbReference>
<dbReference type="Pfam" id="PF13774">
    <property type="entry name" value="Longin"/>
    <property type="match status" value="1"/>
</dbReference>
<keyword evidence="3 10" id="KW-0812">Transmembrane</keyword>
<evidence type="ECO:0000313" key="13">
    <source>
        <dbReference type="EMBL" id="KDQ05927.1"/>
    </source>
</evidence>
<dbReference type="GO" id="GO:0016192">
    <property type="term" value="P:vesicle-mediated transport"/>
    <property type="evidence" value="ECO:0007669"/>
    <property type="project" value="InterPro"/>
</dbReference>
<proteinExistence type="inferred from homology"/>
<dbReference type="CDD" id="cd14824">
    <property type="entry name" value="Longin"/>
    <property type="match status" value="1"/>
</dbReference>
<evidence type="ECO:0000256" key="9">
    <source>
        <dbReference type="PROSITE-ProRule" id="PRU00290"/>
    </source>
</evidence>
<dbReference type="CDD" id="cd15843">
    <property type="entry name" value="R-SNARE"/>
    <property type="match status" value="1"/>
</dbReference>
<evidence type="ECO:0000313" key="14">
    <source>
        <dbReference type="Proteomes" id="UP000027195"/>
    </source>
</evidence>
<sequence length="217" mass="24574">MSLIHALVSRGDTILAEHSAGKRDFSAAVKTILSKIPPNNSKLTYVWEQYLFHYVSDGGLTYMVMADDSVGRRMPFTFLGELQRKFTARYSTDAIFDAPAYGLSEFSDEIAKLMNYYTNTPQADALSAAQADLAQVKDIMVHNVEQILSRGERIELLVDKTNDFAAQAHMFRRGARNVRRQQFWRNQKIMFLSAIVALFFFYLILADFCGAKLQCGS</sequence>
<evidence type="ECO:0000256" key="5">
    <source>
        <dbReference type="ARBA" id="ARBA00022989"/>
    </source>
</evidence>
<dbReference type="InterPro" id="IPR001388">
    <property type="entry name" value="Synaptobrevin-like"/>
</dbReference>
<evidence type="ECO:0000256" key="3">
    <source>
        <dbReference type="ARBA" id="ARBA00022692"/>
    </source>
</evidence>
<evidence type="ECO:0000259" key="12">
    <source>
        <dbReference type="PROSITE" id="PS50892"/>
    </source>
</evidence>
<keyword evidence="9" id="KW-0175">Coiled coil</keyword>
<dbReference type="FunFam" id="3.30.450.50:FF:000015">
    <property type="entry name" value="Synaptobrevin 2 isoform 1"/>
    <property type="match status" value="1"/>
</dbReference>
<comment type="subcellular location">
    <subcellularLocation>
        <location evidence="8">Endomembrane system</location>
        <topology evidence="8">Single-pass type IV membrane protein</topology>
    </subcellularLocation>
</comment>
<dbReference type="HOGENOM" id="CLU_064620_1_1_1"/>
<dbReference type="PRINTS" id="PR00219">
    <property type="entry name" value="SYNAPTOBREVN"/>
</dbReference>
<keyword evidence="4" id="KW-0653">Protein transport</keyword>
<evidence type="ECO:0000256" key="8">
    <source>
        <dbReference type="ARBA" id="ARBA00046280"/>
    </source>
</evidence>
<dbReference type="PROSITE" id="PS50859">
    <property type="entry name" value="LONGIN"/>
    <property type="match status" value="1"/>
</dbReference>
<name>A0A067M242_BOTB1</name>
<dbReference type="Proteomes" id="UP000027195">
    <property type="component" value="Unassembled WGS sequence"/>
</dbReference>
<dbReference type="Gene3D" id="3.30.450.50">
    <property type="entry name" value="Longin domain"/>
    <property type="match status" value="1"/>
</dbReference>
<evidence type="ECO:0000256" key="7">
    <source>
        <dbReference type="ARBA" id="ARBA00026133"/>
    </source>
</evidence>
<dbReference type="GO" id="GO:0015031">
    <property type="term" value="P:protein transport"/>
    <property type="evidence" value="ECO:0007669"/>
    <property type="project" value="UniProtKB-KW"/>
</dbReference>
<evidence type="ECO:0000256" key="1">
    <source>
        <dbReference type="ARBA" id="ARBA00008025"/>
    </source>
</evidence>